<evidence type="ECO:0000313" key="4">
    <source>
        <dbReference type="Proteomes" id="UP001494672"/>
    </source>
</evidence>
<dbReference type="NCBIfam" id="NF009150">
    <property type="entry name" value="PRK12497.1-3"/>
    <property type="match status" value="1"/>
</dbReference>
<dbReference type="HAMAP" id="MF_00048">
    <property type="entry name" value="UPF0102"/>
    <property type="match status" value="1"/>
</dbReference>
<dbReference type="NCBIfam" id="TIGR00252">
    <property type="entry name" value="YraN family protein"/>
    <property type="match status" value="1"/>
</dbReference>
<dbReference type="PANTHER" id="PTHR34039:SF1">
    <property type="entry name" value="UPF0102 PROTEIN YRAN"/>
    <property type="match status" value="1"/>
</dbReference>
<dbReference type="Pfam" id="PF02021">
    <property type="entry name" value="UPF0102"/>
    <property type="match status" value="1"/>
</dbReference>
<dbReference type="InterPro" id="IPR011856">
    <property type="entry name" value="tRNA_endonuc-like_dom_sf"/>
</dbReference>
<dbReference type="CDD" id="cd20736">
    <property type="entry name" value="PoNe_Nuclease"/>
    <property type="match status" value="1"/>
</dbReference>
<gene>
    <name evidence="3" type="ORF">AAAU18_00975</name>
</gene>
<sequence>MMYNSRATGNEKEALAADHLAGRGYEILCRNFRVASGEIDIVAKHDGYIVFIEVKYRSGVHKGLPEEAVDVRKQRQICRTALFFLNKYGYGMDTPVRFDVITILGEDIHHIENAFEYSGY</sequence>
<proteinExistence type="inferred from homology"/>
<protein>
    <recommendedName>
        <fullName evidence="2">UPF0102 protein AAAU18_00975</fullName>
    </recommendedName>
</protein>
<evidence type="ECO:0000256" key="2">
    <source>
        <dbReference type="HAMAP-Rule" id="MF_00048"/>
    </source>
</evidence>
<evidence type="ECO:0000313" key="3">
    <source>
        <dbReference type="EMBL" id="MEQ2591484.1"/>
    </source>
</evidence>
<dbReference type="Proteomes" id="UP001494672">
    <property type="component" value="Unassembled WGS sequence"/>
</dbReference>
<comment type="caution">
    <text evidence="3">The sequence shown here is derived from an EMBL/GenBank/DDBJ whole genome shotgun (WGS) entry which is preliminary data.</text>
</comment>
<comment type="similarity">
    <text evidence="1 2">Belongs to the UPF0102 family.</text>
</comment>
<accession>A0ABV1I5K0</accession>
<dbReference type="EMBL" id="JBBNGJ010000001">
    <property type="protein sequence ID" value="MEQ2591484.1"/>
    <property type="molecule type" value="Genomic_DNA"/>
</dbReference>
<dbReference type="Gene3D" id="3.40.1350.10">
    <property type="match status" value="1"/>
</dbReference>
<evidence type="ECO:0000256" key="1">
    <source>
        <dbReference type="ARBA" id="ARBA00006738"/>
    </source>
</evidence>
<dbReference type="SUPFAM" id="SSF52980">
    <property type="entry name" value="Restriction endonuclease-like"/>
    <property type="match status" value="1"/>
</dbReference>
<keyword evidence="4" id="KW-1185">Reference proteome</keyword>
<organism evidence="3 4">
    <name type="scientific">Coprococcus aceti</name>
    <dbReference type="NCBI Taxonomy" id="2981786"/>
    <lineage>
        <taxon>Bacteria</taxon>
        <taxon>Bacillati</taxon>
        <taxon>Bacillota</taxon>
        <taxon>Clostridia</taxon>
        <taxon>Lachnospirales</taxon>
        <taxon>Lachnospiraceae</taxon>
        <taxon>Coprococcus</taxon>
    </lineage>
</organism>
<name>A0ABV1I5K0_9FIRM</name>
<dbReference type="InterPro" id="IPR003509">
    <property type="entry name" value="UPF0102_YraN-like"/>
</dbReference>
<dbReference type="PANTHER" id="PTHR34039">
    <property type="entry name" value="UPF0102 PROTEIN YRAN"/>
    <property type="match status" value="1"/>
</dbReference>
<dbReference type="InterPro" id="IPR011335">
    <property type="entry name" value="Restrct_endonuc-II-like"/>
</dbReference>
<reference evidence="3 4" key="1">
    <citation type="submission" date="2024-04" db="EMBL/GenBank/DDBJ databases">
        <title>Human intestinal bacterial collection.</title>
        <authorList>
            <person name="Pauvert C."/>
            <person name="Hitch T.C.A."/>
            <person name="Clavel T."/>
        </authorList>
    </citation>
    <scope>NUCLEOTIDE SEQUENCE [LARGE SCALE GENOMIC DNA]</scope>
    <source>
        <strain evidence="3 4">CLA-AA-H181</strain>
    </source>
</reference>